<proteinExistence type="predicted"/>
<protein>
    <submittedName>
        <fullName evidence="2">Uncharacterized protein</fullName>
    </submittedName>
</protein>
<accession>A0A0S2DIK0</accession>
<name>A0A0S2DIK0_LYSEN</name>
<evidence type="ECO:0000256" key="1">
    <source>
        <dbReference type="SAM" id="MobiDB-lite"/>
    </source>
</evidence>
<dbReference type="STRING" id="69.GLE_2873"/>
<dbReference type="KEGG" id="lez:GLE_2873"/>
<dbReference type="Proteomes" id="UP000061569">
    <property type="component" value="Chromosome"/>
</dbReference>
<organism evidence="2 3">
    <name type="scientific">Lysobacter enzymogenes</name>
    <dbReference type="NCBI Taxonomy" id="69"/>
    <lineage>
        <taxon>Bacteria</taxon>
        <taxon>Pseudomonadati</taxon>
        <taxon>Pseudomonadota</taxon>
        <taxon>Gammaproteobacteria</taxon>
        <taxon>Lysobacterales</taxon>
        <taxon>Lysobacteraceae</taxon>
        <taxon>Lysobacter</taxon>
    </lineage>
</organism>
<gene>
    <name evidence="2" type="ORF">GLE_2873</name>
</gene>
<dbReference type="EMBL" id="CP013140">
    <property type="protein sequence ID" value="ALN58221.1"/>
    <property type="molecule type" value="Genomic_DNA"/>
</dbReference>
<feature type="compositionally biased region" description="Basic residues" evidence="1">
    <location>
        <begin position="29"/>
        <end position="41"/>
    </location>
</feature>
<evidence type="ECO:0000313" key="3">
    <source>
        <dbReference type="Proteomes" id="UP000061569"/>
    </source>
</evidence>
<evidence type="ECO:0000313" key="2">
    <source>
        <dbReference type="EMBL" id="ALN58221.1"/>
    </source>
</evidence>
<dbReference type="AlphaFoldDB" id="A0A0S2DIK0"/>
<dbReference type="PATRIC" id="fig|69.6.peg.2835"/>
<reference evidence="2 3" key="1">
    <citation type="submission" date="2015-11" db="EMBL/GenBank/DDBJ databases">
        <title>Genome sequences of Lysobacter enzymogenes strain C3 and Lysobacter antibioticus ATCC 29479.</title>
        <authorList>
            <person name="Kobayashi D.Y."/>
        </authorList>
    </citation>
    <scope>NUCLEOTIDE SEQUENCE [LARGE SCALE GENOMIC DNA]</scope>
    <source>
        <strain evidence="2 3">C3</strain>
    </source>
</reference>
<feature type="region of interest" description="Disordered" evidence="1">
    <location>
        <begin position="20"/>
        <end position="41"/>
    </location>
</feature>
<sequence>MSCDRRGIPDVATAESGCAAFAPGNRRSPPGHRKFARAASG</sequence>